<dbReference type="OrthoDB" id="9808686at2"/>
<keyword evidence="5" id="KW-0812">Transmembrane</keyword>
<dbReference type="Pfam" id="PF12698">
    <property type="entry name" value="ABC2_membrane_3"/>
    <property type="match status" value="1"/>
</dbReference>
<dbReference type="EMBL" id="LFQU01000011">
    <property type="protein sequence ID" value="KOO68640.1"/>
    <property type="molecule type" value="Genomic_DNA"/>
</dbReference>
<name>A0A8E1QXL7_9BACT</name>
<comment type="similarity">
    <text evidence="2">Belongs to the ABC-2 integral membrane protein family.</text>
</comment>
<organism evidence="9 10">
    <name type="scientific">Xylanibacter rarus</name>
    <dbReference type="NCBI Taxonomy" id="1676614"/>
    <lineage>
        <taxon>Bacteria</taxon>
        <taxon>Pseudomonadati</taxon>
        <taxon>Bacteroidota</taxon>
        <taxon>Bacteroidia</taxon>
        <taxon>Bacteroidales</taxon>
        <taxon>Prevotellaceae</taxon>
        <taxon>Xylanibacter</taxon>
    </lineage>
</organism>
<dbReference type="InterPro" id="IPR051449">
    <property type="entry name" value="ABC-2_transporter_component"/>
</dbReference>
<reference evidence="9 10" key="1">
    <citation type="submission" date="2015-06" db="EMBL/GenBank/DDBJ databases">
        <title>Prevotella sp. 109, sp. nov., a novel member of the family Prevotellaceae isolated from human faeces.</title>
        <authorList>
            <person name="Shkoporov A.N."/>
            <person name="Chaplin A.V."/>
            <person name="Kafarskaia L.I."/>
            <person name="Efimov B.A."/>
        </authorList>
    </citation>
    <scope>NUCLEOTIDE SEQUENCE [LARGE SCALE GENOMIC DNA]</scope>
    <source>
        <strain evidence="9 10">109</strain>
    </source>
</reference>
<evidence type="ECO:0000256" key="4">
    <source>
        <dbReference type="ARBA" id="ARBA00022475"/>
    </source>
</evidence>
<evidence type="ECO:0000259" key="8">
    <source>
        <dbReference type="PROSITE" id="PS51012"/>
    </source>
</evidence>
<sequence>MIRYLIEKEFLQIRRNAILPRLFVMLPLVLLIVVPFAANQEIKNLKFCVVDNDHSSFSRLLVQKIDASAYFSLADYCGSHSAAMRSIDGGCADVAVEIGHDFEQNLVKTGVADINVEANAVNGMKGMLAQAYMLQIIADYAAQLGEEHGIDASGVSLAGADVRPRFLYNGQLDYKMFMIPAVMAMLLTLLIGFLPALNIVGEKESGTIEQINVTPVGRFSFIFSKLIPYWLIGLFMLAWSVFLAWLIYGMLPAGSILLLFLYATLFLLIVSSLGLIVSNYSSTMQQAALLMFFFLVIFILMSGMLTPVSAMPEWAQLITYVNPLRYFIEVLRALYLKGSGFADLQMQFFAMLAYAAVSWTWAICSYKKSA</sequence>
<keyword evidence="10" id="KW-1185">Reference proteome</keyword>
<dbReference type="PANTHER" id="PTHR30294:SF29">
    <property type="entry name" value="MULTIDRUG ABC TRANSPORTER PERMEASE YBHS-RELATED"/>
    <property type="match status" value="1"/>
</dbReference>
<keyword evidence="3" id="KW-0813">Transport</keyword>
<keyword evidence="4" id="KW-1003">Cell membrane</keyword>
<gene>
    <name evidence="9" type="ORF">ACU52_07225</name>
</gene>
<protein>
    <submittedName>
        <fullName evidence="9">ABC transporter permease</fullName>
    </submittedName>
</protein>
<dbReference type="GO" id="GO:0005886">
    <property type="term" value="C:plasma membrane"/>
    <property type="evidence" value="ECO:0007669"/>
    <property type="project" value="UniProtKB-SubCell"/>
</dbReference>
<evidence type="ECO:0000256" key="1">
    <source>
        <dbReference type="ARBA" id="ARBA00004651"/>
    </source>
</evidence>
<comment type="caution">
    <text evidence="9">The sequence shown here is derived from an EMBL/GenBank/DDBJ whole genome shotgun (WGS) entry which is preliminary data.</text>
</comment>
<evidence type="ECO:0000256" key="7">
    <source>
        <dbReference type="ARBA" id="ARBA00023136"/>
    </source>
</evidence>
<dbReference type="AlphaFoldDB" id="A0A8E1QXL7"/>
<dbReference type="InterPro" id="IPR047817">
    <property type="entry name" value="ABC2_TM_bact-type"/>
</dbReference>
<evidence type="ECO:0000313" key="10">
    <source>
        <dbReference type="Proteomes" id="UP000036951"/>
    </source>
</evidence>
<evidence type="ECO:0000256" key="5">
    <source>
        <dbReference type="ARBA" id="ARBA00022692"/>
    </source>
</evidence>
<comment type="subcellular location">
    <subcellularLocation>
        <location evidence="1">Cell membrane</location>
        <topology evidence="1">Multi-pass membrane protein</topology>
    </subcellularLocation>
</comment>
<dbReference type="PANTHER" id="PTHR30294">
    <property type="entry name" value="MEMBRANE COMPONENT OF ABC TRANSPORTER YHHJ-RELATED"/>
    <property type="match status" value="1"/>
</dbReference>
<evidence type="ECO:0000256" key="2">
    <source>
        <dbReference type="ARBA" id="ARBA00007783"/>
    </source>
</evidence>
<evidence type="ECO:0000313" key="9">
    <source>
        <dbReference type="EMBL" id="KOO68640.1"/>
    </source>
</evidence>
<dbReference type="GO" id="GO:0140359">
    <property type="term" value="F:ABC-type transporter activity"/>
    <property type="evidence" value="ECO:0007669"/>
    <property type="project" value="InterPro"/>
</dbReference>
<dbReference type="RefSeq" id="WP_053398314.1">
    <property type="nucleotide sequence ID" value="NZ_LFQU01000011.1"/>
</dbReference>
<dbReference type="Gene3D" id="3.40.1710.10">
    <property type="entry name" value="abc type-2 transporter like domain"/>
    <property type="match status" value="1"/>
</dbReference>
<keyword evidence="6" id="KW-1133">Transmembrane helix</keyword>
<dbReference type="Proteomes" id="UP000036951">
    <property type="component" value="Unassembled WGS sequence"/>
</dbReference>
<keyword evidence="7" id="KW-0472">Membrane</keyword>
<proteinExistence type="inferred from homology"/>
<dbReference type="PROSITE" id="PS51012">
    <property type="entry name" value="ABC_TM2"/>
    <property type="match status" value="1"/>
</dbReference>
<dbReference type="InterPro" id="IPR013525">
    <property type="entry name" value="ABC2_TM"/>
</dbReference>
<evidence type="ECO:0000256" key="3">
    <source>
        <dbReference type="ARBA" id="ARBA00022448"/>
    </source>
</evidence>
<feature type="domain" description="ABC transmembrane type-2" evidence="8">
    <location>
        <begin position="122"/>
        <end position="369"/>
    </location>
</feature>
<evidence type="ECO:0000256" key="6">
    <source>
        <dbReference type="ARBA" id="ARBA00022989"/>
    </source>
</evidence>
<accession>A0A8E1QXL7</accession>